<dbReference type="EMBL" id="CM037155">
    <property type="protein sequence ID" value="KAH7845851.1"/>
    <property type="molecule type" value="Genomic_DNA"/>
</dbReference>
<organism evidence="1 2">
    <name type="scientific">Vaccinium darrowii</name>
    <dbReference type="NCBI Taxonomy" id="229202"/>
    <lineage>
        <taxon>Eukaryota</taxon>
        <taxon>Viridiplantae</taxon>
        <taxon>Streptophyta</taxon>
        <taxon>Embryophyta</taxon>
        <taxon>Tracheophyta</taxon>
        <taxon>Spermatophyta</taxon>
        <taxon>Magnoliopsida</taxon>
        <taxon>eudicotyledons</taxon>
        <taxon>Gunneridae</taxon>
        <taxon>Pentapetalae</taxon>
        <taxon>asterids</taxon>
        <taxon>Ericales</taxon>
        <taxon>Ericaceae</taxon>
        <taxon>Vaccinioideae</taxon>
        <taxon>Vaccinieae</taxon>
        <taxon>Vaccinium</taxon>
    </lineage>
</organism>
<accession>A0ACB7XX78</accession>
<gene>
    <name evidence="1" type="ORF">Vadar_006687</name>
</gene>
<evidence type="ECO:0000313" key="1">
    <source>
        <dbReference type="EMBL" id="KAH7845851.1"/>
    </source>
</evidence>
<comment type="caution">
    <text evidence="1">The sequence shown here is derived from an EMBL/GenBank/DDBJ whole genome shotgun (WGS) entry which is preliminary data.</text>
</comment>
<sequence length="388" mass="43631">MMKFMMLNCGIVISLSYFAGKMKESGFVYGVVLASYAQTWFLREVKQSVLCCRCSFVVEGKVWYCFSTSLDSGFSILGRALVNSDCVFWVFGYYFHKDLGLVMAVQEPFVSWFFERHPAYFSPNGGFFYVETGEGGRVIAGVSVDRGTNHLFYKAFSTFVRDYGNVLPLGNILSVFNLFNLLENPYSRLFVYMKALDLALAANGKDQRKLFLTISNILKESKSSSSGKDAFEFLIKYLALFSGQDAHAICEAKEEAVRSIIEFVKSSGTFQDGNLGRMDLSGKGLRGKVEKPAYLEDWITTVTPLAAGDSRFDVSFDWDDKIGVPAPLISYREEELVNLRGNGAAELKEWDRVYDYGYYNDLGDPDMGAKYVRPVLGGSLKYPFPLRL</sequence>
<proteinExistence type="predicted"/>
<evidence type="ECO:0000313" key="2">
    <source>
        <dbReference type="Proteomes" id="UP000828048"/>
    </source>
</evidence>
<dbReference type="Proteomes" id="UP000828048">
    <property type="component" value="Chromosome 5"/>
</dbReference>
<reference evidence="1 2" key="1">
    <citation type="journal article" date="2021" name="Hortic Res">
        <title>High-quality reference genome and annotation aids understanding of berry development for evergreen blueberry (Vaccinium darrowii).</title>
        <authorList>
            <person name="Yu J."/>
            <person name="Hulse-Kemp A.M."/>
            <person name="Babiker E."/>
            <person name="Staton M."/>
        </authorList>
    </citation>
    <scope>NUCLEOTIDE SEQUENCE [LARGE SCALE GENOMIC DNA]</scope>
    <source>
        <strain evidence="2">cv. NJ 8807/NJ 8810</strain>
        <tissue evidence="1">Young leaf</tissue>
    </source>
</reference>
<protein>
    <submittedName>
        <fullName evidence="1">Uncharacterized protein</fullName>
    </submittedName>
</protein>
<name>A0ACB7XX78_9ERIC</name>
<keyword evidence="2" id="KW-1185">Reference proteome</keyword>